<comment type="caution">
    <text evidence="1">The sequence shown here is derived from an EMBL/GenBank/DDBJ whole genome shotgun (WGS) entry which is preliminary data.</text>
</comment>
<proteinExistence type="predicted"/>
<dbReference type="InterPro" id="IPR038765">
    <property type="entry name" value="Papain-like_cys_pep_sf"/>
</dbReference>
<sequence length="226" mass="25941">MRKLIIILGLIGLTVLGLFYAKLKFYDSKYRLDSAKSEVKPTTCNEIIKNGDIIFQTSLSGQSKAIQLATKSKYSHCGLIFKDGNDFYVFEAVQPVKWTPLNRWIARGQDGRYVIKRLKNADQVLTFATLLKMKQVGNKFNGKNYDLTFEWSDEKIYCSELIWKIYQRATGIEIGKLQKLSDFDLTNEAVKKKMKERYGDKIPLDEIVISPEAIFDSELLITVKSN</sequence>
<reference evidence="2" key="1">
    <citation type="submission" date="2016-04" db="EMBL/GenBank/DDBJ databases">
        <authorList>
            <person name="Chen L."/>
            <person name="Zhuang W."/>
            <person name="Wang G."/>
        </authorList>
    </citation>
    <scope>NUCLEOTIDE SEQUENCE [LARGE SCALE GENOMIC DNA]</scope>
    <source>
        <strain evidence="2">208</strain>
    </source>
</reference>
<evidence type="ECO:0000313" key="2">
    <source>
        <dbReference type="Proteomes" id="UP000192276"/>
    </source>
</evidence>
<dbReference type="Pfam" id="PF05708">
    <property type="entry name" value="Peptidase_C92"/>
    <property type="match status" value="1"/>
</dbReference>
<dbReference type="NCBIfam" id="NF007458">
    <property type="entry name" value="PRK10030.1"/>
    <property type="match status" value="1"/>
</dbReference>
<keyword evidence="2" id="KW-1185">Reference proteome</keyword>
<dbReference type="STRING" id="550983.A4R26_29925"/>
<dbReference type="Proteomes" id="UP000192276">
    <property type="component" value="Unassembled WGS sequence"/>
</dbReference>
<evidence type="ECO:0000313" key="1">
    <source>
        <dbReference type="EMBL" id="OQP50247.1"/>
    </source>
</evidence>
<accession>A0A1V9EVR9</accession>
<gene>
    <name evidence="1" type="ORF">A4R26_29925</name>
</gene>
<dbReference type="InterPro" id="IPR024453">
    <property type="entry name" value="Peptidase_C92"/>
</dbReference>
<dbReference type="RefSeq" id="WP_081170004.1">
    <property type="nucleotide sequence ID" value="NZ_LWBP01000220.1"/>
</dbReference>
<dbReference type="SUPFAM" id="SSF54001">
    <property type="entry name" value="Cysteine proteinases"/>
    <property type="match status" value="1"/>
</dbReference>
<dbReference type="EMBL" id="LWBP01000220">
    <property type="protein sequence ID" value="OQP50247.1"/>
    <property type="molecule type" value="Genomic_DNA"/>
</dbReference>
<dbReference type="AlphaFoldDB" id="A0A1V9EVR9"/>
<dbReference type="Gene3D" id="3.90.1720.10">
    <property type="entry name" value="endopeptidase domain like (from Nostoc punctiforme)"/>
    <property type="match status" value="1"/>
</dbReference>
<dbReference type="OrthoDB" id="195541at2"/>
<name>A0A1V9EVR9_9BACT</name>
<protein>
    <submittedName>
        <fullName evidence="1">Peptidoglycan peptidase</fullName>
    </submittedName>
</protein>
<organism evidence="1 2">
    <name type="scientific">Niastella populi</name>
    <dbReference type="NCBI Taxonomy" id="550983"/>
    <lineage>
        <taxon>Bacteria</taxon>
        <taxon>Pseudomonadati</taxon>
        <taxon>Bacteroidota</taxon>
        <taxon>Chitinophagia</taxon>
        <taxon>Chitinophagales</taxon>
        <taxon>Chitinophagaceae</taxon>
        <taxon>Niastella</taxon>
    </lineage>
</organism>